<protein>
    <recommendedName>
        <fullName evidence="2">SAC3/GANP/THP3 conserved domain-containing protein</fullName>
    </recommendedName>
</protein>
<dbReference type="GeneID" id="25903222"/>
<evidence type="ECO:0000313" key="4">
    <source>
        <dbReference type="Proteomes" id="UP000054560"/>
    </source>
</evidence>
<sequence>MVQTSIVTHITRLHMSRHPSGTPGELLMRSRATPPISMGLASRLSGISVAVADEKKGKNAVRWNETEEEKAENARRANRAARFDAHLDKSNGNDRDQGNSSAGGSQNGYGDKRKSNRPKGGFNENLLRTKYRNPYESFEDSLHLKKIQGTSTELEKKHLRLTAEPHPSTVRPEHILRQSLQMVKNKYVKNEDYFYAREQLKAIRQDLTIQQLRGELSVDTYETHARIALEQEDVGDFNQCQTQLITLYAENKGCRRNECEFIAYRILYYVNTESDADLIALRKSLTPRQKQNPAIEHALAVFQAVSMTNYYQIFKLYQQKINLNNYVMDFFLPRERLRSSRVICKSMGPTVPSDYIVESLGFRNRLEAISFLEDNGAIFKDEDCTLVDTLATRKAL</sequence>
<reference evidence="3 4" key="1">
    <citation type="submission" date="2011-02" db="EMBL/GenBank/DDBJ databases">
        <title>The Genome Sequence of Sphaeroforma arctica JP610.</title>
        <authorList>
            <consortium name="The Broad Institute Genome Sequencing Platform"/>
            <person name="Russ C."/>
            <person name="Cuomo C."/>
            <person name="Young S.K."/>
            <person name="Zeng Q."/>
            <person name="Gargeya S."/>
            <person name="Alvarado L."/>
            <person name="Berlin A."/>
            <person name="Chapman S.B."/>
            <person name="Chen Z."/>
            <person name="Freedman E."/>
            <person name="Gellesch M."/>
            <person name="Goldberg J."/>
            <person name="Griggs A."/>
            <person name="Gujja S."/>
            <person name="Heilman E."/>
            <person name="Heiman D."/>
            <person name="Howarth C."/>
            <person name="Mehta T."/>
            <person name="Neiman D."/>
            <person name="Pearson M."/>
            <person name="Roberts A."/>
            <person name="Saif S."/>
            <person name="Shea T."/>
            <person name="Shenoy N."/>
            <person name="Sisk P."/>
            <person name="Stolte C."/>
            <person name="Sykes S."/>
            <person name="White J."/>
            <person name="Yandava C."/>
            <person name="Burger G."/>
            <person name="Gray M.W."/>
            <person name="Holland P.W.H."/>
            <person name="King N."/>
            <person name="Lang F.B.F."/>
            <person name="Roger A.J."/>
            <person name="Ruiz-Trillo I."/>
            <person name="Haas B."/>
            <person name="Nusbaum C."/>
            <person name="Birren B."/>
        </authorList>
    </citation>
    <scope>NUCLEOTIDE SEQUENCE [LARGE SCALE GENOMIC DNA]</scope>
    <source>
        <strain evidence="3 4">JP610</strain>
    </source>
</reference>
<dbReference type="EMBL" id="KQ241721">
    <property type="protein sequence ID" value="KNC85091.1"/>
    <property type="molecule type" value="Genomic_DNA"/>
</dbReference>
<dbReference type="AlphaFoldDB" id="A0A0L0G893"/>
<organism evidence="3 4">
    <name type="scientific">Sphaeroforma arctica JP610</name>
    <dbReference type="NCBI Taxonomy" id="667725"/>
    <lineage>
        <taxon>Eukaryota</taxon>
        <taxon>Ichthyosporea</taxon>
        <taxon>Ichthyophonida</taxon>
        <taxon>Sphaeroforma</taxon>
    </lineage>
</organism>
<dbReference type="Proteomes" id="UP000054560">
    <property type="component" value="Unassembled WGS sequence"/>
</dbReference>
<proteinExistence type="predicted"/>
<dbReference type="InterPro" id="IPR045107">
    <property type="entry name" value="SAC3/GANP/THP3"/>
</dbReference>
<dbReference type="eggNOG" id="KOG1861">
    <property type="taxonomic scope" value="Eukaryota"/>
</dbReference>
<dbReference type="STRING" id="667725.A0A0L0G893"/>
<dbReference type="OrthoDB" id="199574at2759"/>
<feature type="region of interest" description="Disordered" evidence="1">
    <location>
        <begin position="55"/>
        <end position="128"/>
    </location>
</feature>
<keyword evidence="4" id="KW-1185">Reference proteome</keyword>
<evidence type="ECO:0000256" key="1">
    <source>
        <dbReference type="SAM" id="MobiDB-lite"/>
    </source>
</evidence>
<dbReference type="Gene3D" id="1.25.40.990">
    <property type="match status" value="1"/>
</dbReference>
<accession>A0A0L0G893</accession>
<dbReference type="RefSeq" id="XP_014158993.1">
    <property type="nucleotide sequence ID" value="XM_014303518.1"/>
</dbReference>
<name>A0A0L0G893_9EUKA</name>
<gene>
    <name evidence="3" type="ORF">SARC_02718</name>
</gene>
<dbReference type="Pfam" id="PF03399">
    <property type="entry name" value="SAC3_GANP"/>
    <property type="match status" value="1"/>
</dbReference>
<evidence type="ECO:0000259" key="2">
    <source>
        <dbReference type="Pfam" id="PF03399"/>
    </source>
</evidence>
<feature type="compositionally biased region" description="Basic and acidic residues" evidence="1">
    <location>
        <begin position="71"/>
        <end position="97"/>
    </location>
</feature>
<feature type="domain" description="SAC3/GANP/THP3 conserved" evidence="2">
    <location>
        <begin position="162"/>
        <end position="379"/>
    </location>
</feature>
<dbReference type="PANTHER" id="PTHR12436">
    <property type="entry name" value="80 KDA MCM3-ASSOCIATED PROTEIN"/>
    <property type="match status" value="1"/>
</dbReference>
<dbReference type="PANTHER" id="PTHR12436:SF4">
    <property type="entry name" value="LEUKOCYTE RECEPTOR CLUSTER MEMBER 8"/>
    <property type="match status" value="1"/>
</dbReference>
<dbReference type="InterPro" id="IPR005062">
    <property type="entry name" value="SAC3/GANP/THP3_conserved"/>
</dbReference>
<dbReference type="GO" id="GO:0005634">
    <property type="term" value="C:nucleus"/>
    <property type="evidence" value="ECO:0007669"/>
    <property type="project" value="TreeGrafter"/>
</dbReference>
<evidence type="ECO:0000313" key="3">
    <source>
        <dbReference type="EMBL" id="KNC85091.1"/>
    </source>
</evidence>